<feature type="region of interest" description="Disordered" evidence="1">
    <location>
        <begin position="337"/>
        <end position="365"/>
    </location>
</feature>
<sequence>MEKYMDASVMTQEDRVVYVAFQLKGLADIWWEGVRAAWTPAHGPPTWDVFVKQFTSKYYPDSFKEKMDVALRNMKQGDKTVDEYEMEFSKIVHFVDHINQNEGEKARRFFEGLNSECRHVMGANRPNEYFTVAFQSPSTSSDASEVKATISLEEAPSSVDQGRGEFPPAVYPDAGREKGPARKRRPCFALVSERRQSAPRRTLTSSHDDFNPCLLRLEEASACFRDELKTLVELASNFRDDVDTLKDEVTGRGKLHDVRVPSSEETNSVIKKLKGENLMLKIECGFLREENVELSNRCVQALNGSLNTQHDAVKKMMDDSILKKNNMVEDTRGMVDPIQAPQKEVDALRVQPPLRRSPRRPRAGH</sequence>
<evidence type="ECO:0000313" key="3">
    <source>
        <dbReference type="EMBL" id="KAK1664914.1"/>
    </source>
</evidence>
<evidence type="ECO:0000313" key="4">
    <source>
        <dbReference type="Proteomes" id="UP001231189"/>
    </source>
</evidence>
<accession>A0AAD8WJQ8</accession>
<organism evidence="3 4">
    <name type="scientific">Lolium multiflorum</name>
    <name type="common">Italian ryegrass</name>
    <name type="synonym">Lolium perenne subsp. multiflorum</name>
    <dbReference type="NCBI Taxonomy" id="4521"/>
    <lineage>
        <taxon>Eukaryota</taxon>
        <taxon>Viridiplantae</taxon>
        <taxon>Streptophyta</taxon>
        <taxon>Embryophyta</taxon>
        <taxon>Tracheophyta</taxon>
        <taxon>Spermatophyta</taxon>
        <taxon>Magnoliopsida</taxon>
        <taxon>Liliopsida</taxon>
        <taxon>Poales</taxon>
        <taxon>Poaceae</taxon>
        <taxon>BOP clade</taxon>
        <taxon>Pooideae</taxon>
        <taxon>Poodae</taxon>
        <taxon>Poeae</taxon>
        <taxon>Poeae Chloroplast Group 2 (Poeae type)</taxon>
        <taxon>Loliodinae</taxon>
        <taxon>Loliinae</taxon>
        <taxon>Lolium</taxon>
    </lineage>
</organism>
<evidence type="ECO:0000259" key="2">
    <source>
        <dbReference type="Pfam" id="PF03732"/>
    </source>
</evidence>
<evidence type="ECO:0000256" key="1">
    <source>
        <dbReference type="SAM" id="MobiDB-lite"/>
    </source>
</evidence>
<dbReference type="Proteomes" id="UP001231189">
    <property type="component" value="Unassembled WGS sequence"/>
</dbReference>
<feature type="compositionally biased region" description="Basic residues" evidence="1">
    <location>
        <begin position="356"/>
        <end position="365"/>
    </location>
</feature>
<proteinExistence type="predicted"/>
<comment type="caution">
    <text evidence="3">The sequence shown here is derived from an EMBL/GenBank/DDBJ whole genome shotgun (WGS) entry which is preliminary data.</text>
</comment>
<dbReference type="AlphaFoldDB" id="A0AAD8WJQ8"/>
<protein>
    <recommendedName>
        <fullName evidence="2">Retrotransposon gag domain-containing protein</fullName>
    </recommendedName>
</protein>
<gene>
    <name evidence="3" type="ORF">QYE76_053073</name>
</gene>
<name>A0AAD8WJQ8_LOLMU</name>
<feature type="domain" description="Retrotransposon gag" evidence="2">
    <location>
        <begin position="19"/>
        <end position="114"/>
    </location>
</feature>
<dbReference type="EMBL" id="JAUUTY010000003">
    <property type="protein sequence ID" value="KAK1664914.1"/>
    <property type="molecule type" value="Genomic_DNA"/>
</dbReference>
<reference evidence="3" key="1">
    <citation type="submission" date="2023-07" db="EMBL/GenBank/DDBJ databases">
        <title>A chromosome-level genome assembly of Lolium multiflorum.</title>
        <authorList>
            <person name="Chen Y."/>
            <person name="Copetti D."/>
            <person name="Kolliker R."/>
            <person name="Studer B."/>
        </authorList>
    </citation>
    <scope>NUCLEOTIDE SEQUENCE</scope>
    <source>
        <strain evidence="3">02402/16</strain>
        <tissue evidence="3">Leaf</tissue>
    </source>
</reference>
<keyword evidence="4" id="KW-1185">Reference proteome</keyword>
<dbReference type="InterPro" id="IPR005162">
    <property type="entry name" value="Retrotrans_gag_dom"/>
</dbReference>
<dbReference type="Pfam" id="PF03732">
    <property type="entry name" value="Retrotrans_gag"/>
    <property type="match status" value="1"/>
</dbReference>